<dbReference type="GO" id="GO:0005759">
    <property type="term" value="C:mitochondrial matrix"/>
    <property type="evidence" value="ECO:0007669"/>
    <property type="project" value="UniProtKB-SubCell"/>
</dbReference>
<dbReference type="Pfam" id="PF00646">
    <property type="entry name" value="F-box"/>
    <property type="match status" value="1"/>
</dbReference>
<dbReference type="SUPFAM" id="SSF81383">
    <property type="entry name" value="F-box domain"/>
    <property type="match status" value="1"/>
</dbReference>
<proteinExistence type="inferred from homology"/>
<dbReference type="GO" id="GO:0034551">
    <property type="term" value="P:mitochondrial respiratory chain complex III assembly"/>
    <property type="evidence" value="ECO:0007669"/>
    <property type="project" value="InterPro"/>
</dbReference>
<comment type="caution">
    <text evidence="10">The sequence shown here is derived from an EMBL/GenBank/DDBJ whole genome shotgun (WGS) entry which is preliminary data.</text>
</comment>
<keyword evidence="7" id="KW-0143">Chaperone</keyword>
<reference evidence="11" key="1">
    <citation type="submission" date="2017-03" db="EMBL/GenBank/DDBJ databases">
        <title>Genomes of endolithic fungi from Antarctica.</title>
        <authorList>
            <person name="Coleine C."/>
            <person name="Masonjones S."/>
            <person name="Stajich J.E."/>
        </authorList>
    </citation>
    <scope>NUCLEOTIDE SEQUENCE [LARGE SCALE GENOMIC DNA]</scope>
    <source>
        <strain evidence="11">CCFEE 5527</strain>
    </source>
</reference>
<comment type="subcellular location">
    <subcellularLocation>
        <location evidence="1">Mitochondrion matrix</location>
    </subcellularLocation>
</comment>
<dbReference type="AlphaFoldDB" id="A0A1V8S9R6"/>
<gene>
    <name evidence="10" type="ORF">B0A48_18171</name>
</gene>
<dbReference type="InterPro" id="IPR045298">
    <property type="entry name" value="Complex1_LYR_LYRM7"/>
</dbReference>
<dbReference type="EMBL" id="NAJO01000077">
    <property type="protein sequence ID" value="OQN95886.1"/>
    <property type="molecule type" value="Genomic_DNA"/>
</dbReference>
<keyword evidence="11" id="KW-1185">Reference proteome</keyword>
<evidence type="ECO:0000259" key="9">
    <source>
        <dbReference type="Pfam" id="PF00646"/>
    </source>
</evidence>
<dbReference type="GO" id="GO:0044183">
    <property type="term" value="F:protein folding chaperone"/>
    <property type="evidence" value="ECO:0007669"/>
    <property type="project" value="TreeGrafter"/>
</dbReference>
<keyword evidence="5" id="KW-0809">Transit peptide</keyword>
<evidence type="ECO:0000256" key="8">
    <source>
        <dbReference type="ARBA" id="ARBA00025268"/>
    </source>
</evidence>
<dbReference type="STRING" id="1507870.A0A1V8S9R6"/>
<evidence type="ECO:0000256" key="1">
    <source>
        <dbReference type="ARBA" id="ARBA00004305"/>
    </source>
</evidence>
<keyword evidence="6" id="KW-0496">Mitochondrion</keyword>
<evidence type="ECO:0000256" key="6">
    <source>
        <dbReference type="ARBA" id="ARBA00023128"/>
    </source>
</evidence>
<feature type="domain" description="F-box" evidence="9">
    <location>
        <begin position="190"/>
        <end position="224"/>
    </location>
</feature>
<dbReference type="PANTHER" id="PTHR46749">
    <property type="entry name" value="COMPLEX III ASSEMBLY FACTOR LYRM7"/>
    <property type="match status" value="1"/>
</dbReference>
<dbReference type="Proteomes" id="UP000192596">
    <property type="component" value="Unassembled WGS sequence"/>
</dbReference>
<protein>
    <recommendedName>
        <fullName evidence="4">Mitochondrial zinc maintenance protein 1, mitochondrial</fullName>
    </recommendedName>
</protein>
<comment type="subunit">
    <text evidence="3">Interacts with RIP1.</text>
</comment>
<dbReference type="PANTHER" id="PTHR46749:SF1">
    <property type="entry name" value="COMPLEX III ASSEMBLY FACTOR LYRM7"/>
    <property type="match status" value="1"/>
</dbReference>
<organism evidence="10 11">
    <name type="scientific">Cryoendolithus antarcticus</name>
    <dbReference type="NCBI Taxonomy" id="1507870"/>
    <lineage>
        <taxon>Eukaryota</taxon>
        <taxon>Fungi</taxon>
        <taxon>Dikarya</taxon>
        <taxon>Ascomycota</taxon>
        <taxon>Pezizomycotina</taxon>
        <taxon>Dothideomycetes</taxon>
        <taxon>Dothideomycetidae</taxon>
        <taxon>Cladosporiales</taxon>
        <taxon>Cladosporiaceae</taxon>
        <taxon>Cryoendolithus</taxon>
    </lineage>
</organism>
<comment type="similarity">
    <text evidence="2">Belongs to the complex I LYR family. MZM1 subfamily.</text>
</comment>
<evidence type="ECO:0000256" key="4">
    <source>
        <dbReference type="ARBA" id="ARBA00015108"/>
    </source>
</evidence>
<evidence type="ECO:0000256" key="5">
    <source>
        <dbReference type="ARBA" id="ARBA00022946"/>
    </source>
</evidence>
<dbReference type="OrthoDB" id="529194at2759"/>
<evidence type="ECO:0000313" key="11">
    <source>
        <dbReference type="Proteomes" id="UP000192596"/>
    </source>
</evidence>
<dbReference type="CDD" id="cd09917">
    <property type="entry name" value="F-box_SF"/>
    <property type="match status" value="1"/>
</dbReference>
<evidence type="ECO:0000256" key="7">
    <source>
        <dbReference type="ARBA" id="ARBA00023186"/>
    </source>
</evidence>
<dbReference type="InterPro" id="IPR036047">
    <property type="entry name" value="F-box-like_dom_sf"/>
</dbReference>
<dbReference type="InterPro" id="IPR001810">
    <property type="entry name" value="F-box_dom"/>
</dbReference>
<dbReference type="FunCoup" id="A0A1V8S9R6">
    <property type="interactions" value="19"/>
</dbReference>
<comment type="function">
    <text evidence="8">Assembly factor required for Rieske Fe-S protein RIP1 incorporation into the cytochrome b-c1 (CIII) complex. Functions as a chaperone, binding to this subunit within the mitochondrial matrix and stabilizing it prior to its translocation and insertion into the late CIII dimeric intermediate within the mitochondrial inner membrane. Modulates the mitochondrial matrix zinc pool.</text>
</comment>
<evidence type="ECO:0000256" key="2">
    <source>
        <dbReference type="ARBA" id="ARBA00009949"/>
    </source>
</evidence>
<evidence type="ECO:0000313" key="10">
    <source>
        <dbReference type="EMBL" id="OQN95886.1"/>
    </source>
</evidence>
<evidence type="ECO:0000256" key="3">
    <source>
        <dbReference type="ARBA" id="ARBA00011589"/>
    </source>
</evidence>
<dbReference type="InParanoid" id="A0A1V8S9R6"/>
<dbReference type="InterPro" id="IPR050435">
    <property type="entry name" value="MZM1/LYRM7"/>
</dbReference>
<name>A0A1V8S9R6_9PEZI</name>
<dbReference type="CDD" id="cd20267">
    <property type="entry name" value="Complex1_LYR_LYRM7"/>
    <property type="match status" value="1"/>
</dbReference>
<sequence length="243" mass="26960">MATRFTRAAGSAIKSDNRTAVLYTYRRLLRATYTAFRGTPPSPTRSTTLNSHIAGDTPTLHASRTFARDQFRASKDLQSGSEEAGAAMQHVQGVITILRQNVVQGELQSNGNHKLHIHEHTERGDNASAKKLQGSVKTFKEIKGSLELLSIMAPKVLRLSQFQRHRLEAAKAAKEAALHQAATTSGEALLNIPELLESVFTHLDPKTLLLAQRMSTKWKATIEQSISLQEKLFFRQQPGEHKD</sequence>
<accession>A0A1V8S9R6</accession>